<dbReference type="AlphaFoldDB" id="A0A8S2ZYI5"/>
<organism evidence="2 4">
    <name type="scientific">Rotaria magnacalcarata</name>
    <dbReference type="NCBI Taxonomy" id="392030"/>
    <lineage>
        <taxon>Eukaryota</taxon>
        <taxon>Metazoa</taxon>
        <taxon>Spiralia</taxon>
        <taxon>Gnathifera</taxon>
        <taxon>Rotifera</taxon>
        <taxon>Eurotatoria</taxon>
        <taxon>Bdelloidea</taxon>
        <taxon>Philodinida</taxon>
        <taxon>Philodinidae</taxon>
        <taxon>Rotaria</taxon>
    </lineage>
</organism>
<proteinExistence type="predicted"/>
<name>A0A8S2ZYI5_9BILA</name>
<comment type="caution">
    <text evidence="2">The sequence shown here is derived from an EMBL/GenBank/DDBJ whole genome shotgun (WGS) entry which is preliminary data.</text>
</comment>
<gene>
    <name evidence="2" type="ORF">BYL167_LOCUS43400</name>
    <name evidence="3" type="ORF">GIL414_LOCUS47933</name>
</gene>
<feature type="non-terminal residue" evidence="2">
    <location>
        <position position="80"/>
    </location>
</feature>
<evidence type="ECO:0000313" key="2">
    <source>
        <dbReference type="EMBL" id="CAF4682644.1"/>
    </source>
</evidence>
<accession>A0A8S2ZYI5</accession>
<dbReference type="Proteomes" id="UP000681720">
    <property type="component" value="Unassembled WGS sequence"/>
</dbReference>
<reference evidence="2" key="1">
    <citation type="submission" date="2021-02" db="EMBL/GenBank/DDBJ databases">
        <authorList>
            <person name="Nowell W R."/>
        </authorList>
    </citation>
    <scope>NUCLEOTIDE SEQUENCE</scope>
</reference>
<feature type="region of interest" description="Disordered" evidence="1">
    <location>
        <begin position="1"/>
        <end position="24"/>
    </location>
</feature>
<sequence>GGSHFSFRPLTNDDNQDNKNYNQTPIYVSRYPFEISDENNKSISSKTYPLDASQTQSEYTKAININRRYENRQGVKIGPI</sequence>
<dbReference type="EMBL" id="CAJOBH010115302">
    <property type="protein sequence ID" value="CAF4682644.1"/>
    <property type="molecule type" value="Genomic_DNA"/>
</dbReference>
<evidence type="ECO:0000313" key="4">
    <source>
        <dbReference type="Proteomes" id="UP000681967"/>
    </source>
</evidence>
<feature type="non-terminal residue" evidence="2">
    <location>
        <position position="1"/>
    </location>
</feature>
<dbReference type="Proteomes" id="UP000681967">
    <property type="component" value="Unassembled WGS sequence"/>
</dbReference>
<evidence type="ECO:0000256" key="1">
    <source>
        <dbReference type="SAM" id="MobiDB-lite"/>
    </source>
</evidence>
<dbReference type="EMBL" id="CAJOBJ010154255">
    <property type="protein sequence ID" value="CAF4819237.1"/>
    <property type="molecule type" value="Genomic_DNA"/>
</dbReference>
<protein>
    <submittedName>
        <fullName evidence="2">Uncharacterized protein</fullName>
    </submittedName>
</protein>
<evidence type="ECO:0000313" key="3">
    <source>
        <dbReference type="EMBL" id="CAF4819237.1"/>
    </source>
</evidence>